<dbReference type="PANTHER" id="PTHR34139">
    <property type="entry name" value="UPF0331 PROTEIN MJ0127"/>
    <property type="match status" value="1"/>
</dbReference>
<name>A0A364NYC6_9PROT</name>
<dbReference type="Proteomes" id="UP000251075">
    <property type="component" value="Unassembled WGS sequence"/>
</dbReference>
<evidence type="ECO:0000256" key="2">
    <source>
        <dbReference type="ARBA" id="ARBA00022649"/>
    </source>
</evidence>
<dbReference type="GO" id="GO:0000166">
    <property type="term" value="F:nucleotide binding"/>
    <property type="evidence" value="ECO:0007669"/>
    <property type="project" value="UniProtKB-KW"/>
</dbReference>
<dbReference type="GO" id="GO:0110001">
    <property type="term" value="C:toxin-antitoxin complex"/>
    <property type="evidence" value="ECO:0007669"/>
    <property type="project" value="InterPro"/>
</dbReference>
<keyword evidence="5" id="KW-0378">Hydrolase</keyword>
<dbReference type="AlphaFoldDB" id="A0A364NYC6"/>
<dbReference type="InterPro" id="IPR008201">
    <property type="entry name" value="HepT-like"/>
</dbReference>
<evidence type="ECO:0000256" key="4">
    <source>
        <dbReference type="ARBA" id="ARBA00022741"/>
    </source>
</evidence>
<keyword evidence="1" id="KW-0597">Phosphoprotein</keyword>
<proteinExistence type="predicted"/>
<accession>A0A364NYC6</accession>
<keyword evidence="7" id="KW-1185">Reference proteome</keyword>
<dbReference type="EMBL" id="PGTO01000006">
    <property type="protein sequence ID" value="RAU22000.1"/>
    <property type="molecule type" value="Genomic_DNA"/>
</dbReference>
<evidence type="ECO:0000256" key="1">
    <source>
        <dbReference type="ARBA" id="ARBA00022553"/>
    </source>
</evidence>
<protein>
    <submittedName>
        <fullName evidence="6">DUF86 domain-containing protein</fullName>
    </submittedName>
</protein>
<comment type="caution">
    <text evidence="6">The sequence shown here is derived from an EMBL/GenBank/DDBJ whole genome shotgun (WGS) entry which is preliminary data.</text>
</comment>
<gene>
    <name evidence="6" type="ORF">CU669_09890</name>
</gene>
<dbReference type="PANTHER" id="PTHR34139:SF1">
    <property type="entry name" value="RNASE MJ1380-RELATED"/>
    <property type="match status" value="1"/>
</dbReference>
<dbReference type="OrthoDB" id="4829434at2"/>
<keyword evidence="3" id="KW-0540">Nuclease</keyword>
<keyword evidence="4" id="KW-0547">Nucleotide-binding</keyword>
<dbReference type="InterPro" id="IPR051813">
    <property type="entry name" value="HepT_RNase_toxin"/>
</dbReference>
<evidence type="ECO:0000256" key="5">
    <source>
        <dbReference type="ARBA" id="ARBA00022801"/>
    </source>
</evidence>
<sequence length="120" mass="13385">MSSASELTRFRSRVEDILDAITRIEEFIDHGGKADFLANGMLVSAVTYQLFIIGEASRHLAPGVEGRHPFIAWREMRGMRNVIAHEYGTVDPGVVWDVATTDLAPLRVALLAERDWLTSC</sequence>
<dbReference type="GO" id="GO:0004540">
    <property type="term" value="F:RNA nuclease activity"/>
    <property type="evidence" value="ECO:0007669"/>
    <property type="project" value="InterPro"/>
</dbReference>
<keyword evidence="2" id="KW-1277">Toxin-antitoxin system</keyword>
<evidence type="ECO:0000256" key="3">
    <source>
        <dbReference type="ARBA" id="ARBA00022722"/>
    </source>
</evidence>
<evidence type="ECO:0000313" key="7">
    <source>
        <dbReference type="Proteomes" id="UP000251075"/>
    </source>
</evidence>
<organism evidence="6 7">
    <name type="scientific">Paramagnetospirillum kuznetsovii</name>
    <dbReference type="NCBI Taxonomy" id="2053833"/>
    <lineage>
        <taxon>Bacteria</taxon>
        <taxon>Pseudomonadati</taxon>
        <taxon>Pseudomonadota</taxon>
        <taxon>Alphaproteobacteria</taxon>
        <taxon>Rhodospirillales</taxon>
        <taxon>Magnetospirillaceae</taxon>
        <taxon>Paramagnetospirillum</taxon>
    </lineage>
</organism>
<dbReference type="Pfam" id="PF01934">
    <property type="entry name" value="HepT-like"/>
    <property type="match status" value="1"/>
</dbReference>
<evidence type="ECO:0000313" key="6">
    <source>
        <dbReference type="EMBL" id="RAU22000.1"/>
    </source>
</evidence>
<dbReference type="GO" id="GO:0016787">
    <property type="term" value="F:hydrolase activity"/>
    <property type="evidence" value="ECO:0007669"/>
    <property type="project" value="UniProtKB-KW"/>
</dbReference>
<reference evidence="6 7" key="1">
    <citation type="submission" date="2017-11" db="EMBL/GenBank/DDBJ databases">
        <title>Draft genome sequence of magnetotactic bacterium Magnetospirillum kuznetsovii LBB-42.</title>
        <authorList>
            <person name="Grouzdev D.S."/>
            <person name="Rysina M.S."/>
            <person name="Baslerov R.V."/>
            <person name="Koziaeva V."/>
        </authorList>
    </citation>
    <scope>NUCLEOTIDE SEQUENCE [LARGE SCALE GENOMIC DNA]</scope>
    <source>
        <strain evidence="6 7">LBB-42</strain>
    </source>
</reference>